<evidence type="ECO:0000256" key="1">
    <source>
        <dbReference type="SAM" id="MobiDB-lite"/>
    </source>
</evidence>
<evidence type="ECO:0000313" key="2">
    <source>
        <dbReference type="EMBL" id="GGO76344.1"/>
    </source>
</evidence>
<dbReference type="InterPro" id="IPR022492">
    <property type="entry name" value="Phosphomutase_MSMEG4193_put"/>
</dbReference>
<feature type="region of interest" description="Disordered" evidence="1">
    <location>
        <begin position="223"/>
        <end position="250"/>
    </location>
</feature>
<dbReference type="InterPro" id="IPR029033">
    <property type="entry name" value="His_PPase_superfam"/>
</dbReference>
<dbReference type="InterPro" id="IPR013078">
    <property type="entry name" value="His_Pase_superF_clade-1"/>
</dbReference>
<dbReference type="InterPro" id="IPR050275">
    <property type="entry name" value="PGM_Phosphatase"/>
</dbReference>
<gene>
    <name evidence="2" type="ORF">GCM10012289_53490</name>
</gene>
<dbReference type="SMART" id="SM00855">
    <property type="entry name" value="PGAM"/>
    <property type="match status" value="1"/>
</dbReference>
<feature type="compositionally biased region" description="Basic and acidic residues" evidence="1">
    <location>
        <begin position="223"/>
        <end position="233"/>
    </location>
</feature>
<keyword evidence="3" id="KW-1185">Reference proteome</keyword>
<reference evidence="2" key="1">
    <citation type="journal article" date="2014" name="Int. J. Syst. Evol. Microbiol.">
        <title>Complete genome sequence of Corynebacterium casei LMG S-19264T (=DSM 44701T), isolated from a smear-ripened cheese.</title>
        <authorList>
            <consortium name="US DOE Joint Genome Institute (JGI-PGF)"/>
            <person name="Walter F."/>
            <person name="Albersmeier A."/>
            <person name="Kalinowski J."/>
            <person name="Ruckert C."/>
        </authorList>
    </citation>
    <scope>NUCLEOTIDE SEQUENCE</scope>
    <source>
        <strain evidence="2">CGMCC 4.7368</strain>
    </source>
</reference>
<reference evidence="2" key="2">
    <citation type="submission" date="2020-09" db="EMBL/GenBank/DDBJ databases">
        <authorList>
            <person name="Sun Q."/>
            <person name="Zhou Y."/>
        </authorList>
    </citation>
    <scope>NUCLEOTIDE SEQUENCE</scope>
    <source>
        <strain evidence="2">CGMCC 4.7368</strain>
    </source>
</reference>
<comment type="caution">
    <text evidence="2">The sequence shown here is derived from an EMBL/GenBank/DDBJ whole genome shotgun (WGS) entry which is preliminary data.</text>
</comment>
<accession>A0A917Z688</accession>
<dbReference type="SUPFAM" id="SSF53254">
    <property type="entry name" value="Phosphoglycerate mutase-like"/>
    <property type="match status" value="1"/>
</dbReference>
<dbReference type="Gene3D" id="3.40.50.1240">
    <property type="entry name" value="Phosphoglycerate mutase-like"/>
    <property type="match status" value="1"/>
</dbReference>
<dbReference type="PANTHER" id="PTHR48100:SF2">
    <property type="entry name" value="CONSERVED PROTEIN"/>
    <property type="match status" value="1"/>
</dbReference>
<name>A0A917Z688_9ACTN</name>
<sequence>MIRPGYRPGRWNAVIHACDTWCVTTLLLARHGLTALTGPVLAGRTPGVHLNDAGRAQAEALARRIAGVRLDAVVSSPLERCQETARPVAAGRGMEVLTDERFVECGYGDWTGRPLAELAKEPLWQVVQAHPSAATFPAGESLAAMQQRAVAAVRDWNERVGEKGVYLACSHGDVIKAIVADALGLHLDQFQRITADPAALTVIRYSPLRPFVHRLNDMGELRLPEDSEEKDGGENITGSDAAVGGGPGTT</sequence>
<dbReference type="NCBIfam" id="TIGR03848">
    <property type="entry name" value="MSMEG_4193"/>
    <property type="match status" value="1"/>
</dbReference>
<dbReference type="AlphaFoldDB" id="A0A917Z688"/>
<protein>
    <submittedName>
        <fullName evidence="2">Phosphatase</fullName>
    </submittedName>
</protein>
<dbReference type="CDD" id="cd07067">
    <property type="entry name" value="HP_PGM_like"/>
    <property type="match status" value="1"/>
</dbReference>
<dbReference type="GO" id="GO:0016791">
    <property type="term" value="F:phosphatase activity"/>
    <property type="evidence" value="ECO:0007669"/>
    <property type="project" value="TreeGrafter"/>
</dbReference>
<dbReference type="Proteomes" id="UP000646523">
    <property type="component" value="Unassembled WGS sequence"/>
</dbReference>
<dbReference type="EMBL" id="BMNH01000019">
    <property type="protein sequence ID" value="GGO76344.1"/>
    <property type="molecule type" value="Genomic_DNA"/>
</dbReference>
<dbReference type="Pfam" id="PF00300">
    <property type="entry name" value="His_Phos_1"/>
    <property type="match status" value="1"/>
</dbReference>
<evidence type="ECO:0000313" key="3">
    <source>
        <dbReference type="Proteomes" id="UP000646523"/>
    </source>
</evidence>
<proteinExistence type="predicted"/>
<dbReference type="GO" id="GO:0005737">
    <property type="term" value="C:cytoplasm"/>
    <property type="evidence" value="ECO:0007669"/>
    <property type="project" value="TreeGrafter"/>
</dbReference>
<organism evidence="2 3">
    <name type="scientific">Nonomuraea cavernae</name>
    <dbReference type="NCBI Taxonomy" id="2045107"/>
    <lineage>
        <taxon>Bacteria</taxon>
        <taxon>Bacillati</taxon>
        <taxon>Actinomycetota</taxon>
        <taxon>Actinomycetes</taxon>
        <taxon>Streptosporangiales</taxon>
        <taxon>Streptosporangiaceae</taxon>
        <taxon>Nonomuraea</taxon>
    </lineage>
</organism>
<dbReference type="PANTHER" id="PTHR48100">
    <property type="entry name" value="BROAD-SPECIFICITY PHOSPHATASE YOR283W-RELATED"/>
    <property type="match status" value="1"/>
</dbReference>